<gene>
    <name evidence="2" type="ORF">EV129_12740</name>
</gene>
<sequence length="124" mass="14066">MRVEILGEERRRRWGNEKKLDIVMSVGVDGATVTEVAHRHDVTRQQIYKWRRELKMKGLLAPSPNAVFLPVDMPIVQDPPHRREDAGGLPPMIELQLCCGRSLRFDSGVDTVVLTRLIRAVEAA</sequence>
<evidence type="ECO:0000313" key="2">
    <source>
        <dbReference type="EMBL" id="TCU31485.1"/>
    </source>
</evidence>
<accession>A0A4V2VD65</accession>
<dbReference type="InterPro" id="IPR002514">
    <property type="entry name" value="Transposase_8"/>
</dbReference>
<dbReference type="InterPro" id="IPR010921">
    <property type="entry name" value="Trp_repressor/repl_initiator"/>
</dbReference>
<comment type="caution">
    <text evidence="2">The sequence shown here is derived from an EMBL/GenBank/DDBJ whole genome shotgun (WGS) entry which is preliminary data.</text>
</comment>
<dbReference type="Proteomes" id="UP000295507">
    <property type="component" value="Unassembled WGS sequence"/>
</dbReference>
<dbReference type="InterPro" id="IPR036388">
    <property type="entry name" value="WH-like_DNA-bd_sf"/>
</dbReference>
<dbReference type="Gene3D" id="1.10.10.10">
    <property type="entry name" value="Winged helix-like DNA-binding domain superfamily/Winged helix DNA-binding domain"/>
    <property type="match status" value="1"/>
</dbReference>
<dbReference type="RefSeq" id="WP_165922053.1">
    <property type="nucleotide sequence ID" value="NZ_SMBK01000027.1"/>
</dbReference>
<dbReference type="GO" id="GO:0006313">
    <property type="term" value="P:DNA transposition"/>
    <property type="evidence" value="ECO:0007669"/>
    <property type="project" value="InterPro"/>
</dbReference>
<dbReference type="SUPFAM" id="SSF48295">
    <property type="entry name" value="TrpR-like"/>
    <property type="match status" value="1"/>
</dbReference>
<dbReference type="Pfam" id="PF01527">
    <property type="entry name" value="HTH_Tnp_1"/>
    <property type="match status" value="1"/>
</dbReference>
<dbReference type="GO" id="GO:0004803">
    <property type="term" value="F:transposase activity"/>
    <property type="evidence" value="ECO:0007669"/>
    <property type="project" value="InterPro"/>
</dbReference>
<dbReference type="GO" id="GO:0043565">
    <property type="term" value="F:sequence-specific DNA binding"/>
    <property type="evidence" value="ECO:0007669"/>
    <property type="project" value="InterPro"/>
</dbReference>
<protein>
    <submittedName>
        <fullName evidence="2">Transposase</fullName>
    </submittedName>
</protein>
<dbReference type="PANTHER" id="PTHR37936">
    <property type="entry name" value="TRANSPOSASE INSC FOR INSERTION ELEMENT IS2A-RELATED"/>
    <property type="match status" value="1"/>
</dbReference>
<dbReference type="EMBL" id="SMBK01000027">
    <property type="protein sequence ID" value="TCU31485.1"/>
    <property type="molecule type" value="Genomic_DNA"/>
</dbReference>
<dbReference type="AlphaFoldDB" id="A0A4V2VD65"/>
<dbReference type="PANTHER" id="PTHR37936:SF3">
    <property type="entry name" value="TRANSPOSASE INSC FOR INSERTION ELEMENT IS2A-RELATED"/>
    <property type="match status" value="1"/>
</dbReference>
<reference evidence="2 3" key="1">
    <citation type="submission" date="2019-03" db="EMBL/GenBank/DDBJ databases">
        <title>Genomic Encyclopedia of Type Strains, Phase IV (KMG-V): Genome sequencing to study the core and pangenomes of soil and plant-associated prokaryotes.</title>
        <authorList>
            <person name="Whitman W."/>
        </authorList>
    </citation>
    <scope>NUCLEOTIDE SEQUENCE [LARGE SCALE GENOMIC DNA]</scope>
    <source>
        <strain evidence="2 3">IE4868</strain>
    </source>
</reference>
<comment type="similarity">
    <text evidence="1">Belongs to the transposase 8 family.</text>
</comment>
<proteinExistence type="inferred from homology"/>
<evidence type="ECO:0000313" key="3">
    <source>
        <dbReference type="Proteomes" id="UP000295507"/>
    </source>
</evidence>
<organism evidence="2 3">
    <name type="scientific">Rhizobium azibense</name>
    <dbReference type="NCBI Taxonomy" id="1136135"/>
    <lineage>
        <taxon>Bacteria</taxon>
        <taxon>Pseudomonadati</taxon>
        <taxon>Pseudomonadota</taxon>
        <taxon>Alphaproteobacteria</taxon>
        <taxon>Hyphomicrobiales</taxon>
        <taxon>Rhizobiaceae</taxon>
        <taxon>Rhizobium/Agrobacterium group</taxon>
        <taxon>Rhizobium</taxon>
    </lineage>
</organism>
<evidence type="ECO:0000256" key="1">
    <source>
        <dbReference type="ARBA" id="ARBA00009964"/>
    </source>
</evidence>
<dbReference type="NCBIfam" id="NF047595">
    <property type="entry name" value="IS66_ISRel24_TnpA"/>
    <property type="match status" value="1"/>
</dbReference>
<name>A0A4V2VD65_9HYPH</name>